<dbReference type="InterPro" id="IPR014166">
    <property type="entry name" value="Tol-Pal_acyl-CoA_thioesterase"/>
</dbReference>
<evidence type="ECO:0000313" key="5">
    <source>
        <dbReference type="Proteomes" id="UP001500604"/>
    </source>
</evidence>
<comment type="caution">
    <text evidence="4">The sequence shown here is derived from an EMBL/GenBank/DDBJ whole genome shotgun (WGS) entry which is preliminary data.</text>
</comment>
<dbReference type="SUPFAM" id="SSF54637">
    <property type="entry name" value="Thioesterase/thiol ester dehydrase-isomerase"/>
    <property type="match status" value="1"/>
</dbReference>
<dbReference type="InterPro" id="IPR006683">
    <property type="entry name" value="Thioestr_dom"/>
</dbReference>
<dbReference type="InterPro" id="IPR006684">
    <property type="entry name" value="YbgC/YbaW"/>
</dbReference>
<dbReference type="InterPro" id="IPR050563">
    <property type="entry name" value="4-hydroxybenzoyl-CoA_TE"/>
</dbReference>
<evidence type="ECO:0000256" key="2">
    <source>
        <dbReference type="ARBA" id="ARBA00022801"/>
    </source>
</evidence>
<evidence type="ECO:0000259" key="3">
    <source>
        <dbReference type="Pfam" id="PF03061"/>
    </source>
</evidence>
<dbReference type="Gene3D" id="3.10.129.10">
    <property type="entry name" value="Hotdog Thioesterase"/>
    <property type="match status" value="1"/>
</dbReference>
<dbReference type="PANTHER" id="PTHR31793:SF37">
    <property type="entry name" value="ACYL-COA THIOESTER HYDROLASE YBGC"/>
    <property type="match status" value="1"/>
</dbReference>
<dbReference type="CDD" id="cd00586">
    <property type="entry name" value="4HBT"/>
    <property type="match status" value="1"/>
</dbReference>
<reference evidence="5" key="1">
    <citation type="journal article" date="2019" name="Int. J. Syst. Evol. Microbiol.">
        <title>The Global Catalogue of Microorganisms (GCM) 10K type strain sequencing project: providing services to taxonomists for standard genome sequencing and annotation.</title>
        <authorList>
            <consortium name="The Broad Institute Genomics Platform"/>
            <consortium name="The Broad Institute Genome Sequencing Center for Infectious Disease"/>
            <person name="Wu L."/>
            <person name="Ma J."/>
        </authorList>
    </citation>
    <scope>NUCLEOTIDE SEQUENCE [LARGE SCALE GENOMIC DNA]</scope>
    <source>
        <strain evidence="5">JCM 17805</strain>
    </source>
</reference>
<dbReference type="PANTHER" id="PTHR31793">
    <property type="entry name" value="4-HYDROXYBENZOYL-COA THIOESTERASE FAMILY MEMBER"/>
    <property type="match status" value="1"/>
</dbReference>
<dbReference type="Pfam" id="PF03061">
    <property type="entry name" value="4HBT"/>
    <property type="match status" value="1"/>
</dbReference>
<protein>
    <submittedName>
        <fullName evidence="4">Tol-pal system-associated acyl-CoA thioesterase</fullName>
    </submittedName>
</protein>
<dbReference type="EMBL" id="BAABFL010000121">
    <property type="protein sequence ID" value="GAA4649128.1"/>
    <property type="molecule type" value="Genomic_DNA"/>
</dbReference>
<feature type="domain" description="Thioesterase" evidence="3">
    <location>
        <begin position="22"/>
        <end position="106"/>
    </location>
</feature>
<accession>A0ABP8UYV5</accession>
<evidence type="ECO:0000256" key="1">
    <source>
        <dbReference type="ARBA" id="ARBA00005953"/>
    </source>
</evidence>
<dbReference type="RefSeq" id="WP_345194893.1">
    <property type="nucleotide sequence ID" value="NZ_BAABFL010000121.1"/>
</dbReference>
<dbReference type="NCBIfam" id="TIGR00051">
    <property type="entry name" value="YbgC/FadM family acyl-CoA thioesterase"/>
    <property type="match status" value="1"/>
</dbReference>
<dbReference type="NCBIfam" id="TIGR02799">
    <property type="entry name" value="thio_ybgC"/>
    <property type="match status" value="1"/>
</dbReference>
<organism evidence="4 5">
    <name type="scientific">Kistimonas scapharcae</name>
    <dbReference type="NCBI Taxonomy" id="1036133"/>
    <lineage>
        <taxon>Bacteria</taxon>
        <taxon>Pseudomonadati</taxon>
        <taxon>Pseudomonadota</taxon>
        <taxon>Gammaproteobacteria</taxon>
        <taxon>Oceanospirillales</taxon>
        <taxon>Endozoicomonadaceae</taxon>
        <taxon>Kistimonas</taxon>
    </lineage>
</organism>
<comment type="similarity">
    <text evidence="1">Belongs to the 4-hydroxybenzoyl-CoA thioesterase family.</text>
</comment>
<evidence type="ECO:0000313" key="4">
    <source>
        <dbReference type="EMBL" id="GAA4649128.1"/>
    </source>
</evidence>
<proteinExistence type="inferred from homology"/>
<keyword evidence="5" id="KW-1185">Reference proteome</keyword>
<sequence>MSGNESEFSLPVRIFYEDTDAGGIVYYVNYLKFMERARTERLRSLGFGQRALLEHGFMFVVRDAQINYRRSARLDDLVEVTANVIKAGRASLVFQQSVRLEGGELCSGRFTIACVDSESMKPMALPDACRQYLDGRVVPED</sequence>
<gene>
    <name evidence="4" type="primary">ybgC</name>
    <name evidence="4" type="ORF">GCM10023116_14020</name>
</gene>
<keyword evidence="2" id="KW-0378">Hydrolase</keyword>
<dbReference type="PIRSF" id="PIRSF003230">
    <property type="entry name" value="YbgC"/>
    <property type="match status" value="1"/>
</dbReference>
<dbReference type="Proteomes" id="UP001500604">
    <property type="component" value="Unassembled WGS sequence"/>
</dbReference>
<name>A0ABP8UYV5_9GAMM</name>
<dbReference type="InterPro" id="IPR029069">
    <property type="entry name" value="HotDog_dom_sf"/>
</dbReference>